<evidence type="ECO:0000313" key="2">
    <source>
        <dbReference type="Proteomes" id="UP000007599"/>
    </source>
</evidence>
<sequence length="207" mass="23804">MKLIEIVKILKNKLVGSKVNQQRINEIESNTIALKEARKSDVNRWQKNEELFTNWNERTAIMADFIPSDANVIEFGAGVMHMKSILPKTVTYTPSDIVKRYEETVVCDLNEPITVNLKQFDTAVFSGVLEYVYNIENVIDQLSNASINHIICSYCCSDIITLSREKNGWLSDYTKSELEAIFSGFGYTVKNYQLWNNQSIFNLVREQ</sequence>
<dbReference type="SUPFAM" id="SSF53335">
    <property type="entry name" value="S-adenosyl-L-methionine-dependent methyltransferases"/>
    <property type="match status" value="1"/>
</dbReference>
<dbReference type="Pfam" id="PF13489">
    <property type="entry name" value="Methyltransf_23"/>
    <property type="match status" value="1"/>
</dbReference>
<dbReference type="KEGG" id="fin:KQS_03380"/>
<dbReference type="Gene3D" id="3.40.50.150">
    <property type="entry name" value="Vaccinia Virus protein VP39"/>
    <property type="match status" value="1"/>
</dbReference>
<dbReference type="EMBL" id="HE774682">
    <property type="protein sequence ID" value="CCG52662.1"/>
    <property type="molecule type" value="Genomic_DNA"/>
</dbReference>
<evidence type="ECO:0008006" key="3">
    <source>
        <dbReference type="Google" id="ProtNLM"/>
    </source>
</evidence>
<dbReference type="AlphaFoldDB" id="H8XT65"/>
<accession>H8XT65</accession>
<organism evidence="1 2">
    <name type="scientific">Flavobacterium indicum (strain DSM 17447 / CIP 109464 / GPTSA100-9)</name>
    <dbReference type="NCBI Taxonomy" id="1094466"/>
    <lineage>
        <taxon>Bacteria</taxon>
        <taxon>Pseudomonadati</taxon>
        <taxon>Bacteroidota</taxon>
        <taxon>Flavobacteriia</taxon>
        <taxon>Flavobacteriales</taxon>
        <taxon>Flavobacteriaceae</taxon>
        <taxon>Flavobacterium</taxon>
    </lineage>
</organism>
<dbReference type="InterPro" id="IPR029063">
    <property type="entry name" value="SAM-dependent_MTases_sf"/>
</dbReference>
<keyword evidence="2" id="KW-1185">Reference proteome</keyword>
<dbReference type="STRING" id="1094466.KQS_03380"/>
<dbReference type="HOGENOM" id="CLU_1324765_0_0_10"/>
<reference evidence="2" key="2">
    <citation type="submission" date="2012-03" db="EMBL/GenBank/DDBJ databases">
        <title>Complete genome sequence of Flavobacterium indicum GPTSA100-9T, isolated from warm spring water.</title>
        <authorList>
            <person name="Barbier P."/>
            <person name="Houel A."/>
            <person name="Loux V."/>
            <person name="Poulain J."/>
            <person name="Bernardet J.-F."/>
            <person name="Touchon M."/>
            <person name="Duchaud E."/>
        </authorList>
    </citation>
    <scope>NUCLEOTIDE SEQUENCE [LARGE SCALE GENOMIC DNA]</scope>
    <source>
        <strain evidence="2">DSM 17447 / CIP 109464 / GPTSA100-9</strain>
    </source>
</reference>
<evidence type="ECO:0000313" key="1">
    <source>
        <dbReference type="EMBL" id="CCG52662.1"/>
    </source>
</evidence>
<dbReference type="PATRIC" id="fig|1094466.5.peg.666"/>
<reference evidence="1 2" key="1">
    <citation type="journal article" date="2012" name="J. Bacteriol.">
        <title>Complete Genome Sequence of Flavobacterium indicum GPSTA100-9T, Isolated from Warm Spring Water.</title>
        <authorList>
            <person name="Barbier P."/>
            <person name="Houel A."/>
            <person name="Loux V."/>
            <person name="Poulain J."/>
            <person name="Bernardet J.F."/>
            <person name="Touchon M."/>
            <person name="Duchaud E."/>
        </authorList>
    </citation>
    <scope>NUCLEOTIDE SEQUENCE [LARGE SCALE GENOMIC DNA]</scope>
    <source>
        <strain evidence="2">DSM 17447 / CIP 109464 / GPTSA100-9</strain>
    </source>
</reference>
<dbReference type="RefSeq" id="WP_014387804.1">
    <property type="nucleotide sequence ID" value="NC_017025.1"/>
</dbReference>
<proteinExistence type="predicted"/>
<protein>
    <recommendedName>
        <fullName evidence="3">Methyltransferase type 11 domain-containing protein</fullName>
    </recommendedName>
</protein>
<name>H8XT65_FLAIG</name>
<gene>
    <name evidence="1" type="ordered locus">KQS_03380</name>
</gene>
<dbReference type="Proteomes" id="UP000007599">
    <property type="component" value="Chromosome I"/>
</dbReference>
<dbReference type="OrthoDB" id="9806525at2"/>
<dbReference type="eggNOG" id="COG3774">
    <property type="taxonomic scope" value="Bacteria"/>
</dbReference>